<reference evidence="3" key="1">
    <citation type="submission" date="2016-10" db="EMBL/GenBank/DDBJ databases">
        <authorList>
            <person name="Varghese N."/>
            <person name="Submissions S."/>
        </authorList>
    </citation>
    <scope>NUCLEOTIDE SEQUENCE [LARGE SCALE GENOMIC DNA]</scope>
    <source>
        <strain evidence="3">DSM 22703</strain>
    </source>
</reference>
<dbReference type="RefSeq" id="WP_092732343.1">
    <property type="nucleotide sequence ID" value="NZ_FMXE01000028.1"/>
</dbReference>
<accession>A0A1G5Z9C1</accession>
<dbReference type="OrthoDB" id="707810at2"/>
<evidence type="ECO:0000313" key="3">
    <source>
        <dbReference type="Proteomes" id="UP000198756"/>
    </source>
</evidence>
<dbReference type="Pfam" id="PF18925">
    <property type="entry name" value="DUF5675"/>
    <property type="match status" value="1"/>
</dbReference>
<evidence type="ECO:0000313" key="2">
    <source>
        <dbReference type="EMBL" id="SDA90893.1"/>
    </source>
</evidence>
<proteinExistence type="predicted"/>
<organism evidence="2 3">
    <name type="scientific">Algoriphagus alkaliphilus</name>
    <dbReference type="NCBI Taxonomy" id="279824"/>
    <lineage>
        <taxon>Bacteria</taxon>
        <taxon>Pseudomonadati</taxon>
        <taxon>Bacteroidota</taxon>
        <taxon>Cytophagia</taxon>
        <taxon>Cytophagales</taxon>
        <taxon>Cyclobacteriaceae</taxon>
        <taxon>Algoriphagus</taxon>
    </lineage>
</organism>
<dbReference type="EMBL" id="FMXE01000028">
    <property type="protein sequence ID" value="SDA90893.1"/>
    <property type="molecule type" value="Genomic_DNA"/>
</dbReference>
<sequence>MKVILDREYWPTSTHGTITINDKVICHTLESPVIPGCPKESCLPEGSYILVKEDQMPFLTLQKTNRGPFLGVICPQGQFRVDLPQTILPIHSIKSEGQGTNPQKAFSRLIQALGKAKSAQETFRLEIRSCPDKALNLACCEKIAWMD</sequence>
<name>A0A1G5Z9C1_9BACT</name>
<feature type="domain" description="DUF5675" evidence="1">
    <location>
        <begin position="5"/>
        <end position="113"/>
    </location>
</feature>
<dbReference type="AlphaFoldDB" id="A0A1G5Z9C1"/>
<dbReference type="InterPro" id="IPR043732">
    <property type="entry name" value="DUF5675"/>
</dbReference>
<dbReference type="STRING" id="279824.SAMN03080617_03349"/>
<keyword evidence="3" id="KW-1185">Reference proteome</keyword>
<dbReference type="Proteomes" id="UP000198756">
    <property type="component" value="Unassembled WGS sequence"/>
</dbReference>
<protein>
    <recommendedName>
        <fullName evidence="1">DUF5675 domain-containing protein</fullName>
    </recommendedName>
</protein>
<gene>
    <name evidence="2" type="ORF">SAMN03080617_03349</name>
</gene>
<evidence type="ECO:0000259" key="1">
    <source>
        <dbReference type="Pfam" id="PF18925"/>
    </source>
</evidence>